<dbReference type="SUPFAM" id="SSF103473">
    <property type="entry name" value="MFS general substrate transporter"/>
    <property type="match status" value="1"/>
</dbReference>
<feature type="transmembrane region" description="Helical" evidence="6">
    <location>
        <begin position="21"/>
        <end position="41"/>
    </location>
</feature>
<evidence type="ECO:0000259" key="7">
    <source>
        <dbReference type="PROSITE" id="PS50850"/>
    </source>
</evidence>
<feature type="transmembrane region" description="Helical" evidence="6">
    <location>
        <begin position="91"/>
        <end position="108"/>
    </location>
</feature>
<dbReference type="InterPro" id="IPR011701">
    <property type="entry name" value="MFS"/>
</dbReference>
<evidence type="ECO:0000256" key="5">
    <source>
        <dbReference type="ARBA" id="ARBA00023136"/>
    </source>
</evidence>
<feature type="transmembrane region" description="Helical" evidence="6">
    <location>
        <begin position="61"/>
        <end position="79"/>
    </location>
</feature>
<feature type="transmembrane region" description="Helical" evidence="6">
    <location>
        <begin position="321"/>
        <end position="345"/>
    </location>
</feature>
<dbReference type="GO" id="GO:0005886">
    <property type="term" value="C:plasma membrane"/>
    <property type="evidence" value="ECO:0007669"/>
    <property type="project" value="UniProtKB-SubCell"/>
</dbReference>
<feature type="non-terminal residue" evidence="8">
    <location>
        <position position="1"/>
    </location>
</feature>
<feature type="transmembrane region" description="Helical" evidence="6">
    <location>
        <begin position="293"/>
        <end position="315"/>
    </location>
</feature>
<reference evidence="8" key="1">
    <citation type="submission" date="2018-05" db="EMBL/GenBank/DDBJ databases">
        <authorList>
            <person name="Lanie J.A."/>
            <person name="Ng W.-L."/>
            <person name="Kazmierczak K.M."/>
            <person name="Andrzejewski T.M."/>
            <person name="Davidsen T.M."/>
            <person name="Wayne K.J."/>
            <person name="Tettelin H."/>
            <person name="Glass J.I."/>
            <person name="Rusch D."/>
            <person name="Podicherti R."/>
            <person name="Tsui H.-C.T."/>
            <person name="Winkler M.E."/>
        </authorList>
    </citation>
    <scope>NUCLEOTIDE SEQUENCE</scope>
</reference>
<evidence type="ECO:0000256" key="6">
    <source>
        <dbReference type="SAM" id="Phobius"/>
    </source>
</evidence>
<keyword evidence="2" id="KW-1003">Cell membrane</keyword>
<protein>
    <recommendedName>
        <fullName evidence="7">Major facilitator superfamily (MFS) profile domain-containing protein</fullName>
    </recommendedName>
</protein>
<sequence length="418" mass="43396">VVRCAGADGQTLPMPPQRSEASVVAFLAFMSVMVAFGVDASLPAFGEIRPDVGLGPGSNRITLMITVYLVGNALGQVLCGPFADRFGRAPVLRVGLVVAALGIAGTISSQGLSTLLASRLLWGLGNGAPATMRATVARDLYLGDDMARVVSRVMGFFLLGPIVVPLLAEGILAVGSWRAVFTVGLALAGVGTVWSLRFGETLAPVDRRPLGWAATGAAFRQIATSRTTVGYLVALTFTQAAFFVWLGSSQPVFDLVYGRADRFAVMFSAGGVVQAVGFFSVGWFINRYGAHRVAVTSIGLVLVLNVALIAVVGGANGRPSFWVWFILITASNVFLSMVTPTGLALALRPMGAIAGTAAGVIGACSMAGSAVLAALVDARISTTVTPMTVGYLLYGILALAAALWARPESRDPTVTRNL</sequence>
<organism evidence="8">
    <name type="scientific">marine metagenome</name>
    <dbReference type="NCBI Taxonomy" id="408172"/>
    <lineage>
        <taxon>unclassified sequences</taxon>
        <taxon>metagenomes</taxon>
        <taxon>ecological metagenomes</taxon>
    </lineage>
</organism>
<feature type="transmembrane region" description="Helical" evidence="6">
    <location>
        <begin position="352"/>
        <end position="376"/>
    </location>
</feature>
<keyword evidence="4 6" id="KW-1133">Transmembrane helix</keyword>
<gene>
    <name evidence="8" type="ORF">METZ01_LOCUS86853</name>
</gene>
<accession>A0A381V0S7</accession>
<keyword evidence="3 6" id="KW-0812">Transmembrane</keyword>
<comment type="subcellular location">
    <subcellularLocation>
        <location evidence="1">Cell membrane</location>
        <topology evidence="1">Multi-pass membrane protein</topology>
    </subcellularLocation>
</comment>
<dbReference type="PROSITE" id="PS50850">
    <property type="entry name" value="MFS"/>
    <property type="match status" value="1"/>
</dbReference>
<evidence type="ECO:0000256" key="2">
    <source>
        <dbReference type="ARBA" id="ARBA00022475"/>
    </source>
</evidence>
<dbReference type="EMBL" id="UINC01007556">
    <property type="protein sequence ID" value="SVA33999.1"/>
    <property type="molecule type" value="Genomic_DNA"/>
</dbReference>
<keyword evidence="5 6" id="KW-0472">Membrane</keyword>
<dbReference type="PANTHER" id="PTHR43124:SF3">
    <property type="entry name" value="CHLORAMPHENICOL EFFLUX PUMP RV0191"/>
    <property type="match status" value="1"/>
</dbReference>
<proteinExistence type="predicted"/>
<dbReference type="AlphaFoldDB" id="A0A381V0S7"/>
<dbReference type="PANTHER" id="PTHR43124">
    <property type="entry name" value="PURINE EFFLUX PUMP PBUE"/>
    <property type="match status" value="1"/>
</dbReference>
<evidence type="ECO:0000256" key="3">
    <source>
        <dbReference type="ARBA" id="ARBA00022692"/>
    </source>
</evidence>
<feature type="transmembrane region" description="Helical" evidence="6">
    <location>
        <begin position="388"/>
        <end position="405"/>
    </location>
</feature>
<feature type="transmembrane region" description="Helical" evidence="6">
    <location>
        <begin position="153"/>
        <end position="173"/>
    </location>
</feature>
<dbReference type="GO" id="GO:0022857">
    <property type="term" value="F:transmembrane transporter activity"/>
    <property type="evidence" value="ECO:0007669"/>
    <property type="project" value="InterPro"/>
</dbReference>
<evidence type="ECO:0000313" key="8">
    <source>
        <dbReference type="EMBL" id="SVA33999.1"/>
    </source>
</evidence>
<evidence type="ECO:0000256" key="1">
    <source>
        <dbReference type="ARBA" id="ARBA00004651"/>
    </source>
</evidence>
<name>A0A381V0S7_9ZZZZ</name>
<feature type="transmembrane region" description="Helical" evidence="6">
    <location>
        <begin position="229"/>
        <end position="248"/>
    </location>
</feature>
<evidence type="ECO:0000256" key="4">
    <source>
        <dbReference type="ARBA" id="ARBA00022989"/>
    </source>
</evidence>
<dbReference type="InterPro" id="IPR036259">
    <property type="entry name" value="MFS_trans_sf"/>
</dbReference>
<feature type="domain" description="Major facilitator superfamily (MFS) profile" evidence="7">
    <location>
        <begin position="23"/>
        <end position="410"/>
    </location>
</feature>
<dbReference type="InterPro" id="IPR050189">
    <property type="entry name" value="MFS_Efflux_Transporters"/>
</dbReference>
<feature type="transmembrane region" description="Helical" evidence="6">
    <location>
        <begin position="263"/>
        <end position="286"/>
    </location>
</feature>
<dbReference type="InterPro" id="IPR020846">
    <property type="entry name" value="MFS_dom"/>
</dbReference>
<dbReference type="Pfam" id="PF07690">
    <property type="entry name" value="MFS_1"/>
    <property type="match status" value="1"/>
</dbReference>
<dbReference type="Gene3D" id="1.20.1720.10">
    <property type="entry name" value="Multidrug resistance protein D"/>
    <property type="match status" value="1"/>
</dbReference>